<dbReference type="Pfam" id="PF13841">
    <property type="entry name" value="Defensin_beta_2"/>
    <property type="match status" value="1"/>
</dbReference>
<evidence type="ECO:0000256" key="3">
    <source>
        <dbReference type="ARBA" id="ARBA00022525"/>
    </source>
</evidence>
<comment type="subcellular location">
    <subcellularLocation>
        <location evidence="1 6">Secreted</location>
    </subcellularLocation>
</comment>
<sequence length="96" mass="11115">LSVMKPYLMTIFILSILVHKTSGKSSYSQRFWGPAYDQGLCRKKCRTYEVELHYCANGKKCCMKSYSTMLSHVVEENINWSKFIVTTRTGTLIYSL</sequence>
<proteinExistence type="inferred from homology"/>
<comment type="similarity">
    <text evidence="2 6">Belongs to the beta-defensin family.</text>
</comment>
<keyword evidence="5" id="KW-1015">Disulfide bond</keyword>
<evidence type="ECO:0000256" key="6">
    <source>
        <dbReference type="RuleBase" id="RU231113"/>
    </source>
</evidence>
<keyword evidence="6" id="KW-0929">Antimicrobial</keyword>
<dbReference type="Ensembl" id="ENSBMST00010019099.1">
    <property type="protein sequence ID" value="ENSBMSP00010017290.1"/>
    <property type="gene ID" value="ENSBMSG00010012559.1"/>
</dbReference>
<evidence type="ECO:0000256" key="2">
    <source>
        <dbReference type="ARBA" id="ARBA00007371"/>
    </source>
</evidence>
<dbReference type="OMA" id="PCLMTIV"/>
<dbReference type="GO" id="GO:0042742">
    <property type="term" value="P:defense response to bacterium"/>
    <property type="evidence" value="ECO:0007669"/>
    <property type="project" value="UniProtKB-UniRule"/>
</dbReference>
<evidence type="ECO:0000256" key="5">
    <source>
        <dbReference type="ARBA" id="ARBA00023157"/>
    </source>
</evidence>
<evidence type="ECO:0000259" key="7">
    <source>
        <dbReference type="Pfam" id="PF13841"/>
    </source>
</evidence>
<evidence type="ECO:0000256" key="4">
    <source>
        <dbReference type="ARBA" id="ARBA00022729"/>
    </source>
</evidence>
<keyword evidence="6" id="KW-0044">Antibiotic</keyword>
<accession>A0A8C0DCR5</accession>
<dbReference type="InterPro" id="IPR025933">
    <property type="entry name" value="Beta_defensin_dom"/>
</dbReference>
<feature type="chain" id="PRO_5034478185" description="Beta-defensin" evidence="6">
    <location>
        <begin position="24"/>
        <end position="96"/>
    </location>
</feature>
<evidence type="ECO:0000256" key="1">
    <source>
        <dbReference type="ARBA" id="ARBA00004613"/>
    </source>
</evidence>
<organism evidence="8">
    <name type="scientific">Balaenoptera musculus</name>
    <name type="common">Blue whale</name>
    <dbReference type="NCBI Taxonomy" id="9771"/>
    <lineage>
        <taxon>Eukaryota</taxon>
        <taxon>Metazoa</taxon>
        <taxon>Chordata</taxon>
        <taxon>Craniata</taxon>
        <taxon>Vertebrata</taxon>
        <taxon>Euteleostomi</taxon>
        <taxon>Mammalia</taxon>
        <taxon>Eutheria</taxon>
        <taxon>Laurasiatheria</taxon>
        <taxon>Artiodactyla</taxon>
        <taxon>Whippomorpha</taxon>
        <taxon>Cetacea</taxon>
        <taxon>Mysticeti</taxon>
        <taxon>Balaenopteridae</taxon>
        <taxon>Balaenoptera</taxon>
    </lineage>
</organism>
<evidence type="ECO:0000313" key="8">
    <source>
        <dbReference type="Ensembl" id="ENSBMSP00010017290.1"/>
    </source>
</evidence>
<dbReference type="AlphaFoldDB" id="A0A8C0DCR5"/>
<keyword evidence="6" id="KW-0211">Defensin</keyword>
<reference evidence="8" key="1">
    <citation type="submission" date="2023-09" db="UniProtKB">
        <authorList>
            <consortium name="Ensembl"/>
        </authorList>
    </citation>
    <scope>IDENTIFICATION</scope>
</reference>
<dbReference type="GO" id="GO:0045087">
    <property type="term" value="P:innate immune response"/>
    <property type="evidence" value="ECO:0007669"/>
    <property type="project" value="InterPro"/>
</dbReference>
<dbReference type="GeneTree" id="ENSGT00900000143580"/>
<dbReference type="GO" id="GO:0005576">
    <property type="term" value="C:extracellular region"/>
    <property type="evidence" value="ECO:0007669"/>
    <property type="project" value="UniProtKB-SubCell"/>
</dbReference>
<keyword evidence="4 6" id="KW-0732">Signal</keyword>
<protein>
    <recommendedName>
        <fullName evidence="6">Beta-defensin</fullName>
    </recommendedName>
</protein>
<comment type="function">
    <text evidence="6">Has antibacterial activity.</text>
</comment>
<feature type="signal peptide" evidence="6">
    <location>
        <begin position="1"/>
        <end position="23"/>
    </location>
</feature>
<feature type="domain" description="Beta-defensin" evidence="7">
    <location>
        <begin position="36"/>
        <end position="62"/>
    </location>
</feature>
<name>A0A8C0DCR5_BALMU</name>
<keyword evidence="3 6" id="KW-0964">Secreted</keyword>